<dbReference type="Pfam" id="PF13560">
    <property type="entry name" value="HTH_31"/>
    <property type="match status" value="1"/>
</dbReference>
<reference evidence="3 4" key="1">
    <citation type="submission" date="2018-11" db="EMBL/GenBank/DDBJ databases">
        <title>Trebonia kvetii gen.nov., sp.nov., a novel acidophilic actinobacterium, and proposal of the new actinobacterial family Treboniaceae fam. nov.</title>
        <authorList>
            <person name="Rapoport D."/>
            <person name="Sagova-Mareckova M."/>
            <person name="Sedlacek I."/>
            <person name="Provaznik J."/>
            <person name="Kralova S."/>
            <person name="Pavlinic D."/>
            <person name="Benes V."/>
            <person name="Kopecky J."/>
        </authorList>
    </citation>
    <scope>NUCLEOTIDE SEQUENCE [LARGE SCALE GENOMIC DNA]</scope>
    <source>
        <strain evidence="3 4">15Tr583</strain>
    </source>
</reference>
<comment type="caution">
    <text evidence="3">The sequence shown here is derived from an EMBL/GenBank/DDBJ whole genome shotgun (WGS) entry which is preliminary data.</text>
</comment>
<evidence type="ECO:0000313" key="3">
    <source>
        <dbReference type="EMBL" id="TVZ05161.1"/>
    </source>
</evidence>
<dbReference type="RefSeq" id="WP_145852864.1">
    <property type="nucleotide sequence ID" value="NZ_RPFW01000002.1"/>
</dbReference>
<dbReference type="PANTHER" id="PTHR35010:SF2">
    <property type="entry name" value="BLL4672 PROTEIN"/>
    <property type="match status" value="1"/>
</dbReference>
<name>A0A6P2C4S4_9ACTN</name>
<dbReference type="InterPro" id="IPR041413">
    <property type="entry name" value="MLTR_LBD"/>
</dbReference>
<dbReference type="PANTHER" id="PTHR35010">
    <property type="entry name" value="BLL4672 PROTEIN-RELATED"/>
    <property type="match status" value="1"/>
</dbReference>
<dbReference type="PROSITE" id="PS50943">
    <property type="entry name" value="HTH_CROC1"/>
    <property type="match status" value="1"/>
</dbReference>
<proteinExistence type="predicted"/>
<evidence type="ECO:0000256" key="1">
    <source>
        <dbReference type="SAM" id="MobiDB-lite"/>
    </source>
</evidence>
<sequence>MDRALLADFLRARREALQPEDVGLPRGTRRRAGGLRREEVAVLAGMSADYYSRIEQRRGPMPSEQMLAALARSLNLSSSEREHLFALGGHSAPRRVLRDERVSPAMRRIVERLADTPAMVLSQFGETLLQTRGAIALFGDYTRFSGMSRYLLYRWFTDPAQRAIYPPEDHALRGRVFTVEIRAAYTADPTGVAGEIVEALLAVSPEFAEVWRLHEVDVTHHRDLKRYCHPELGELEMYTRRLVDPDEGQELLVFMAEPGSPSEQKLESLSTVNSSGDETMI</sequence>
<dbReference type="Gene3D" id="3.30.450.180">
    <property type="match status" value="1"/>
</dbReference>
<feature type="compositionally biased region" description="Polar residues" evidence="1">
    <location>
        <begin position="261"/>
        <end position="281"/>
    </location>
</feature>
<feature type="region of interest" description="Disordered" evidence="1">
    <location>
        <begin position="259"/>
        <end position="281"/>
    </location>
</feature>
<gene>
    <name evidence="3" type="ORF">EAS64_11220</name>
</gene>
<dbReference type="EMBL" id="RPFW01000002">
    <property type="protein sequence ID" value="TVZ05161.1"/>
    <property type="molecule type" value="Genomic_DNA"/>
</dbReference>
<dbReference type="Gene3D" id="1.10.260.40">
    <property type="entry name" value="lambda repressor-like DNA-binding domains"/>
    <property type="match status" value="1"/>
</dbReference>
<dbReference type="Pfam" id="PF17765">
    <property type="entry name" value="MLTR_LBD"/>
    <property type="match status" value="1"/>
</dbReference>
<feature type="domain" description="HTH cro/C1-type" evidence="2">
    <location>
        <begin position="34"/>
        <end position="81"/>
    </location>
</feature>
<dbReference type="OrthoDB" id="4336585at2"/>
<dbReference type="SMART" id="SM00530">
    <property type="entry name" value="HTH_XRE"/>
    <property type="match status" value="1"/>
</dbReference>
<dbReference type="GO" id="GO:0003677">
    <property type="term" value="F:DNA binding"/>
    <property type="evidence" value="ECO:0007669"/>
    <property type="project" value="InterPro"/>
</dbReference>
<dbReference type="AlphaFoldDB" id="A0A6P2C4S4"/>
<dbReference type="InterPro" id="IPR001387">
    <property type="entry name" value="Cro/C1-type_HTH"/>
</dbReference>
<dbReference type="InterPro" id="IPR010982">
    <property type="entry name" value="Lambda_DNA-bd_dom_sf"/>
</dbReference>
<evidence type="ECO:0000313" key="4">
    <source>
        <dbReference type="Proteomes" id="UP000460272"/>
    </source>
</evidence>
<dbReference type="SUPFAM" id="SSF47413">
    <property type="entry name" value="lambda repressor-like DNA-binding domains"/>
    <property type="match status" value="1"/>
</dbReference>
<dbReference type="Proteomes" id="UP000460272">
    <property type="component" value="Unassembled WGS sequence"/>
</dbReference>
<dbReference type="CDD" id="cd00093">
    <property type="entry name" value="HTH_XRE"/>
    <property type="match status" value="1"/>
</dbReference>
<organism evidence="3 4">
    <name type="scientific">Trebonia kvetii</name>
    <dbReference type="NCBI Taxonomy" id="2480626"/>
    <lineage>
        <taxon>Bacteria</taxon>
        <taxon>Bacillati</taxon>
        <taxon>Actinomycetota</taxon>
        <taxon>Actinomycetes</taxon>
        <taxon>Streptosporangiales</taxon>
        <taxon>Treboniaceae</taxon>
        <taxon>Trebonia</taxon>
    </lineage>
</organism>
<protein>
    <submittedName>
        <fullName evidence="3">XRE family transcriptional regulator</fullName>
    </submittedName>
</protein>
<accession>A0A6P2C4S4</accession>
<evidence type="ECO:0000259" key="2">
    <source>
        <dbReference type="PROSITE" id="PS50943"/>
    </source>
</evidence>
<keyword evidence="4" id="KW-1185">Reference proteome</keyword>